<protein>
    <recommendedName>
        <fullName evidence="2">Anti-sigma factor antagonist</fullName>
    </recommendedName>
</protein>
<evidence type="ECO:0000256" key="2">
    <source>
        <dbReference type="RuleBase" id="RU003749"/>
    </source>
</evidence>
<sequence length="116" mass="12462">MTPLEATTELRDNAVILRVTGEVDSYTAPLLHEHLDAAFAQAAQRRLVVVLDTTGISFMASSGLSVLVEYHQRGESKGTPLRIVAPAGNVLRALRATTLNEMLELHVSVAEALAGR</sequence>
<dbReference type="KEGG" id="led:BBK82_33425"/>
<dbReference type="STRING" id="1586287.BBK82_33425"/>
<dbReference type="SUPFAM" id="SSF52091">
    <property type="entry name" value="SpoIIaa-like"/>
    <property type="match status" value="1"/>
</dbReference>
<dbReference type="Proteomes" id="UP000093053">
    <property type="component" value="Chromosome"/>
</dbReference>
<dbReference type="PANTHER" id="PTHR33495">
    <property type="entry name" value="ANTI-SIGMA FACTOR ANTAGONIST TM_1081-RELATED-RELATED"/>
    <property type="match status" value="1"/>
</dbReference>
<dbReference type="Pfam" id="PF01740">
    <property type="entry name" value="STAS"/>
    <property type="match status" value="1"/>
</dbReference>
<evidence type="ECO:0000313" key="4">
    <source>
        <dbReference type="EMBL" id="ANZ40207.1"/>
    </source>
</evidence>
<dbReference type="GO" id="GO:0043856">
    <property type="term" value="F:anti-sigma factor antagonist activity"/>
    <property type="evidence" value="ECO:0007669"/>
    <property type="project" value="InterPro"/>
</dbReference>
<dbReference type="NCBIfam" id="TIGR00377">
    <property type="entry name" value="ant_ant_sig"/>
    <property type="match status" value="1"/>
</dbReference>
<gene>
    <name evidence="4" type="ORF">BBK82_33425</name>
</gene>
<dbReference type="InterPro" id="IPR003658">
    <property type="entry name" value="Anti-sigma_ant"/>
</dbReference>
<evidence type="ECO:0000256" key="1">
    <source>
        <dbReference type="ARBA" id="ARBA00009013"/>
    </source>
</evidence>
<feature type="domain" description="STAS" evidence="3">
    <location>
        <begin position="4"/>
        <end position="116"/>
    </location>
</feature>
<keyword evidence="5" id="KW-1185">Reference proteome</keyword>
<dbReference type="PANTHER" id="PTHR33495:SF2">
    <property type="entry name" value="ANTI-SIGMA FACTOR ANTAGONIST TM_1081-RELATED"/>
    <property type="match status" value="1"/>
</dbReference>
<accession>A0A1B2HR66</accession>
<proteinExistence type="inferred from homology"/>
<reference evidence="4 5" key="1">
    <citation type="submission" date="2016-07" db="EMBL/GenBank/DDBJ databases">
        <title>Complete genome sequence of the Lentzea guizhouensis DHS C013.</title>
        <authorList>
            <person name="Cao C."/>
        </authorList>
    </citation>
    <scope>NUCLEOTIDE SEQUENCE [LARGE SCALE GENOMIC DNA]</scope>
    <source>
        <strain evidence="4 5">DHS C013</strain>
    </source>
</reference>
<dbReference type="Gene3D" id="3.30.750.24">
    <property type="entry name" value="STAS domain"/>
    <property type="match status" value="1"/>
</dbReference>
<dbReference type="EMBL" id="CP016793">
    <property type="protein sequence ID" value="ANZ40207.1"/>
    <property type="molecule type" value="Genomic_DNA"/>
</dbReference>
<dbReference type="InterPro" id="IPR036513">
    <property type="entry name" value="STAS_dom_sf"/>
</dbReference>
<dbReference type="AlphaFoldDB" id="A0A1B2HR66"/>
<evidence type="ECO:0000313" key="5">
    <source>
        <dbReference type="Proteomes" id="UP000093053"/>
    </source>
</evidence>
<dbReference type="RefSeq" id="WP_065918546.1">
    <property type="nucleotide sequence ID" value="NZ_CP016793.1"/>
</dbReference>
<dbReference type="CDD" id="cd07043">
    <property type="entry name" value="STAS_anti-anti-sigma_factors"/>
    <property type="match status" value="1"/>
</dbReference>
<dbReference type="PROSITE" id="PS50801">
    <property type="entry name" value="STAS"/>
    <property type="match status" value="1"/>
</dbReference>
<dbReference type="InterPro" id="IPR002645">
    <property type="entry name" value="STAS_dom"/>
</dbReference>
<evidence type="ECO:0000259" key="3">
    <source>
        <dbReference type="PROSITE" id="PS50801"/>
    </source>
</evidence>
<name>A0A1B2HR66_9PSEU</name>
<organism evidence="4 5">
    <name type="scientific">Lentzea guizhouensis</name>
    <dbReference type="NCBI Taxonomy" id="1586287"/>
    <lineage>
        <taxon>Bacteria</taxon>
        <taxon>Bacillati</taxon>
        <taxon>Actinomycetota</taxon>
        <taxon>Actinomycetes</taxon>
        <taxon>Pseudonocardiales</taxon>
        <taxon>Pseudonocardiaceae</taxon>
        <taxon>Lentzea</taxon>
    </lineage>
</organism>
<comment type="similarity">
    <text evidence="1 2">Belongs to the anti-sigma-factor antagonist family.</text>
</comment>